<keyword evidence="4" id="KW-0539">Nucleus</keyword>
<dbReference type="GO" id="GO:0006366">
    <property type="term" value="P:transcription by RNA polymerase II"/>
    <property type="evidence" value="ECO:0007669"/>
    <property type="project" value="InterPro"/>
</dbReference>
<dbReference type="GO" id="GO:0005634">
    <property type="term" value="C:nucleus"/>
    <property type="evidence" value="ECO:0007669"/>
    <property type="project" value="UniProtKB-SubCell"/>
</dbReference>
<organism evidence="6 7">
    <name type="scientific">Thelonectria olida</name>
    <dbReference type="NCBI Taxonomy" id="1576542"/>
    <lineage>
        <taxon>Eukaryota</taxon>
        <taxon>Fungi</taxon>
        <taxon>Dikarya</taxon>
        <taxon>Ascomycota</taxon>
        <taxon>Pezizomycotina</taxon>
        <taxon>Sordariomycetes</taxon>
        <taxon>Hypocreomycetidae</taxon>
        <taxon>Hypocreales</taxon>
        <taxon>Nectriaceae</taxon>
        <taxon>Thelonectria</taxon>
    </lineage>
</organism>
<feature type="compositionally biased region" description="Polar residues" evidence="5">
    <location>
        <begin position="233"/>
        <end position="246"/>
    </location>
</feature>
<dbReference type="EMBL" id="JAGPYM010000066">
    <property type="protein sequence ID" value="KAH6869774.1"/>
    <property type="molecule type" value="Genomic_DNA"/>
</dbReference>
<dbReference type="Proteomes" id="UP000777438">
    <property type="component" value="Unassembled WGS sequence"/>
</dbReference>
<dbReference type="CDD" id="cd22926">
    <property type="entry name" value="HFD_SPT3"/>
    <property type="match status" value="1"/>
</dbReference>
<comment type="caution">
    <text evidence="6">The sequence shown here is derived from an EMBL/GenBank/DDBJ whole genome shotgun (WGS) entry which is preliminary data.</text>
</comment>
<evidence type="ECO:0000256" key="3">
    <source>
        <dbReference type="ARBA" id="ARBA00023163"/>
    </source>
</evidence>
<dbReference type="PANTHER" id="PTHR11380">
    <property type="entry name" value="TRANSCRIPTION INITIATION FACTOR TFIID/SUPT3-RELATED"/>
    <property type="match status" value="1"/>
</dbReference>
<sequence length="288" mass="32526">MMYVGGETQDPSSETLALIEAIIKDQVTLLLITANDLAARRGSRVFSNNDLIFQVRHDPSRVTRLQTFLRWKSIRKTIRDDDDKGPSELTVAEDVADDSLSGPMTGDAATKKSRLPAALLPWDTRFFFSEQPPGDDNDGDLLAESSEATLEKLRRADEKTKHMTAEGYATYSEYRHASFTWRKAKRFHEWSGLGVIAEHKPSDDSLDILGFLTCEMVQKLTEMALAIQQQEFRSRQSMRCESTPSGDASGPGLFRESNAGRPPIDVRHIRQAFHLTQVRAERRRIKLN</sequence>
<comment type="subcellular location">
    <subcellularLocation>
        <location evidence="1">Nucleus</location>
    </subcellularLocation>
</comment>
<gene>
    <name evidence="6" type="ORF">B0T10DRAFT_450826</name>
</gene>
<dbReference type="AlphaFoldDB" id="A0A9P8VSE0"/>
<keyword evidence="3" id="KW-0804">Transcription</keyword>
<dbReference type="OrthoDB" id="66982at2759"/>
<dbReference type="PANTHER" id="PTHR11380:SF16">
    <property type="entry name" value="TRANSCRIPTION INITIATION PROTEIN SPT3 HOMOLOG"/>
    <property type="match status" value="1"/>
</dbReference>
<evidence type="ECO:0000256" key="4">
    <source>
        <dbReference type="ARBA" id="ARBA00023242"/>
    </source>
</evidence>
<evidence type="ECO:0000256" key="5">
    <source>
        <dbReference type="SAM" id="MobiDB-lite"/>
    </source>
</evidence>
<dbReference type="GO" id="GO:0003712">
    <property type="term" value="F:transcription coregulator activity"/>
    <property type="evidence" value="ECO:0007669"/>
    <property type="project" value="TreeGrafter"/>
</dbReference>
<accession>A0A9P8VSE0</accession>
<name>A0A9P8VSE0_9HYPO</name>
<reference evidence="6 7" key="1">
    <citation type="journal article" date="2021" name="Nat. Commun.">
        <title>Genetic determinants of endophytism in the Arabidopsis root mycobiome.</title>
        <authorList>
            <person name="Mesny F."/>
            <person name="Miyauchi S."/>
            <person name="Thiergart T."/>
            <person name="Pickel B."/>
            <person name="Atanasova L."/>
            <person name="Karlsson M."/>
            <person name="Huettel B."/>
            <person name="Barry K.W."/>
            <person name="Haridas S."/>
            <person name="Chen C."/>
            <person name="Bauer D."/>
            <person name="Andreopoulos W."/>
            <person name="Pangilinan J."/>
            <person name="LaButti K."/>
            <person name="Riley R."/>
            <person name="Lipzen A."/>
            <person name="Clum A."/>
            <person name="Drula E."/>
            <person name="Henrissat B."/>
            <person name="Kohler A."/>
            <person name="Grigoriev I.V."/>
            <person name="Martin F.M."/>
            <person name="Hacquard S."/>
        </authorList>
    </citation>
    <scope>NUCLEOTIDE SEQUENCE [LARGE SCALE GENOMIC DNA]</scope>
    <source>
        <strain evidence="6 7">MPI-CAGE-CH-0241</strain>
    </source>
</reference>
<keyword evidence="7" id="KW-1185">Reference proteome</keyword>
<feature type="non-terminal residue" evidence="6">
    <location>
        <position position="288"/>
    </location>
</feature>
<dbReference type="GO" id="GO:0000124">
    <property type="term" value="C:SAGA complex"/>
    <property type="evidence" value="ECO:0007669"/>
    <property type="project" value="TreeGrafter"/>
</dbReference>
<protein>
    <submittedName>
        <fullName evidence="6">Transcription initiation factor IID, 18kD subunit-domain-containing protein</fullName>
    </submittedName>
</protein>
<dbReference type="InterPro" id="IPR003195">
    <property type="entry name" value="TFIID_TAF13"/>
</dbReference>
<evidence type="ECO:0000256" key="1">
    <source>
        <dbReference type="ARBA" id="ARBA00004123"/>
    </source>
</evidence>
<evidence type="ECO:0000256" key="2">
    <source>
        <dbReference type="ARBA" id="ARBA00023015"/>
    </source>
</evidence>
<feature type="region of interest" description="Disordered" evidence="5">
    <location>
        <begin position="233"/>
        <end position="261"/>
    </location>
</feature>
<keyword evidence="2" id="KW-0805">Transcription regulation</keyword>
<proteinExistence type="predicted"/>
<dbReference type="Pfam" id="PF02269">
    <property type="entry name" value="TFIID-18kDa"/>
    <property type="match status" value="1"/>
</dbReference>
<evidence type="ECO:0000313" key="6">
    <source>
        <dbReference type="EMBL" id="KAH6869774.1"/>
    </source>
</evidence>
<evidence type="ECO:0000313" key="7">
    <source>
        <dbReference type="Proteomes" id="UP000777438"/>
    </source>
</evidence>